<dbReference type="InterPro" id="IPR050956">
    <property type="entry name" value="2C_system_His_kinase"/>
</dbReference>
<dbReference type="InterPro" id="IPR011006">
    <property type="entry name" value="CheY-like_superfamily"/>
</dbReference>
<name>A0ABC8UQN3_9AQUA</name>
<dbReference type="PANTHER" id="PTHR43719:SF75">
    <property type="entry name" value="HISTIDINE KINASE CKI1"/>
    <property type="match status" value="1"/>
</dbReference>
<dbReference type="Proteomes" id="UP001642360">
    <property type="component" value="Unassembled WGS sequence"/>
</dbReference>
<evidence type="ECO:0000256" key="4">
    <source>
        <dbReference type="PROSITE-ProRule" id="PRU00169"/>
    </source>
</evidence>
<dbReference type="SMART" id="SM00448">
    <property type="entry name" value="REC"/>
    <property type="match status" value="1"/>
</dbReference>
<keyword evidence="7" id="KW-1185">Reference proteome</keyword>
<dbReference type="AlphaFoldDB" id="A0ABC8UQN3"/>
<feature type="modified residue" description="4-aspartylphosphate" evidence="4">
    <location>
        <position position="48"/>
    </location>
</feature>
<dbReference type="EC" id="2.7.13.3" evidence="2"/>
<evidence type="ECO:0000259" key="5">
    <source>
        <dbReference type="PROSITE" id="PS50110"/>
    </source>
</evidence>
<organism evidence="6 7">
    <name type="scientific">Ilex paraguariensis</name>
    <name type="common">yerba mate</name>
    <dbReference type="NCBI Taxonomy" id="185542"/>
    <lineage>
        <taxon>Eukaryota</taxon>
        <taxon>Viridiplantae</taxon>
        <taxon>Streptophyta</taxon>
        <taxon>Embryophyta</taxon>
        <taxon>Tracheophyta</taxon>
        <taxon>Spermatophyta</taxon>
        <taxon>Magnoliopsida</taxon>
        <taxon>eudicotyledons</taxon>
        <taxon>Gunneridae</taxon>
        <taxon>Pentapetalae</taxon>
        <taxon>asterids</taxon>
        <taxon>campanulids</taxon>
        <taxon>Aquifoliales</taxon>
        <taxon>Aquifoliaceae</taxon>
        <taxon>Ilex</taxon>
    </lineage>
</organism>
<dbReference type="CDD" id="cd17546">
    <property type="entry name" value="REC_hyHK_CKI1_RcsC-like"/>
    <property type="match status" value="1"/>
</dbReference>
<feature type="domain" description="Response regulatory" evidence="5">
    <location>
        <begin position="1"/>
        <end position="117"/>
    </location>
</feature>
<accession>A0ABC8UQN3</accession>
<gene>
    <name evidence="6" type="ORF">ILEXP_LOCUS53332</name>
</gene>
<sequence>MTRLYKLGATVILCENGEEALQLVCKGLSDQRKRRAAHILPYDYILMDCEMPVMDGCEATRHIRQEEEYYGVHIPIIALIAHSTGEDASTMIQAGMDYYLSKPLNGEQLLKAIILMQSK</sequence>
<evidence type="ECO:0000256" key="2">
    <source>
        <dbReference type="ARBA" id="ARBA00012438"/>
    </source>
</evidence>
<dbReference type="Pfam" id="PF00072">
    <property type="entry name" value="Response_reg"/>
    <property type="match status" value="1"/>
</dbReference>
<comment type="catalytic activity">
    <reaction evidence="1">
        <text>ATP + protein L-histidine = ADP + protein N-phospho-L-histidine.</text>
        <dbReference type="EC" id="2.7.13.3"/>
    </reaction>
</comment>
<proteinExistence type="predicted"/>
<keyword evidence="3 4" id="KW-0597">Phosphoprotein</keyword>
<reference evidence="6 7" key="1">
    <citation type="submission" date="2024-02" db="EMBL/GenBank/DDBJ databases">
        <authorList>
            <person name="Vignale AGUSTIN F."/>
            <person name="Sosa J E."/>
            <person name="Modenutti C."/>
        </authorList>
    </citation>
    <scope>NUCLEOTIDE SEQUENCE [LARGE SCALE GENOMIC DNA]</scope>
</reference>
<comment type="caution">
    <text evidence="6">The sequence shown here is derived from an EMBL/GenBank/DDBJ whole genome shotgun (WGS) entry which is preliminary data.</text>
</comment>
<evidence type="ECO:0000313" key="7">
    <source>
        <dbReference type="Proteomes" id="UP001642360"/>
    </source>
</evidence>
<evidence type="ECO:0000256" key="1">
    <source>
        <dbReference type="ARBA" id="ARBA00000085"/>
    </source>
</evidence>
<dbReference type="SUPFAM" id="SSF52172">
    <property type="entry name" value="CheY-like"/>
    <property type="match status" value="1"/>
</dbReference>
<protein>
    <recommendedName>
        <fullName evidence="2">histidine kinase</fullName>
        <ecNumber evidence="2">2.7.13.3</ecNumber>
    </recommendedName>
</protein>
<dbReference type="PANTHER" id="PTHR43719">
    <property type="entry name" value="TWO-COMPONENT HISTIDINE KINASE"/>
    <property type="match status" value="1"/>
</dbReference>
<dbReference type="InterPro" id="IPR001789">
    <property type="entry name" value="Sig_transdc_resp-reg_receiver"/>
</dbReference>
<evidence type="ECO:0000256" key="3">
    <source>
        <dbReference type="ARBA" id="ARBA00022553"/>
    </source>
</evidence>
<dbReference type="Gene3D" id="3.40.50.2300">
    <property type="match status" value="1"/>
</dbReference>
<dbReference type="GO" id="GO:0004673">
    <property type="term" value="F:protein histidine kinase activity"/>
    <property type="evidence" value="ECO:0007669"/>
    <property type="project" value="UniProtKB-EC"/>
</dbReference>
<dbReference type="EMBL" id="CAUOFW020008503">
    <property type="protein sequence ID" value="CAK9183094.1"/>
    <property type="molecule type" value="Genomic_DNA"/>
</dbReference>
<evidence type="ECO:0000313" key="6">
    <source>
        <dbReference type="EMBL" id="CAK9183094.1"/>
    </source>
</evidence>
<dbReference type="PROSITE" id="PS50110">
    <property type="entry name" value="RESPONSE_REGULATORY"/>
    <property type="match status" value="1"/>
</dbReference>